<dbReference type="EMBL" id="NNAY01001730">
    <property type="protein sequence ID" value="OXU23100.1"/>
    <property type="molecule type" value="Genomic_DNA"/>
</dbReference>
<proteinExistence type="predicted"/>
<feature type="region of interest" description="Disordered" evidence="2">
    <location>
        <begin position="451"/>
        <end position="473"/>
    </location>
</feature>
<dbReference type="STRING" id="543379.A0A232EXV4"/>
<feature type="compositionally biased region" description="Basic and acidic residues" evidence="2">
    <location>
        <begin position="451"/>
        <end position="470"/>
    </location>
</feature>
<dbReference type="AlphaFoldDB" id="A0A232EXV4"/>
<reference evidence="3 4" key="1">
    <citation type="journal article" date="2017" name="Curr. Biol.">
        <title>The Evolution of Venom by Co-option of Single-Copy Genes.</title>
        <authorList>
            <person name="Martinson E.O."/>
            <person name="Mrinalini"/>
            <person name="Kelkar Y.D."/>
            <person name="Chang C.H."/>
            <person name="Werren J.H."/>
        </authorList>
    </citation>
    <scope>NUCLEOTIDE SEQUENCE [LARGE SCALE GENOMIC DNA]</scope>
    <source>
        <strain evidence="3 4">Alberta</strain>
        <tissue evidence="3">Whole body</tissue>
    </source>
</reference>
<accession>A0A232EXV4</accession>
<comment type="caution">
    <text evidence="3">The sequence shown here is derived from an EMBL/GenBank/DDBJ whole genome shotgun (WGS) entry which is preliminary data.</text>
</comment>
<dbReference type="Proteomes" id="UP000215335">
    <property type="component" value="Unassembled WGS sequence"/>
</dbReference>
<organism evidence="3 4">
    <name type="scientific">Trichomalopsis sarcophagae</name>
    <dbReference type="NCBI Taxonomy" id="543379"/>
    <lineage>
        <taxon>Eukaryota</taxon>
        <taxon>Metazoa</taxon>
        <taxon>Ecdysozoa</taxon>
        <taxon>Arthropoda</taxon>
        <taxon>Hexapoda</taxon>
        <taxon>Insecta</taxon>
        <taxon>Pterygota</taxon>
        <taxon>Neoptera</taxon>
        <taxon>Endopterygota</taxon>
        <taxon>Hymenoptera</taxon>
        <taxon>Apocrita</taxon>
        <taxon>Proctotrupomorpha</taxon>
        <taxon>Chalcidoidea</taxon>
        <taxon>Pteromalidae</taxon>
        <taxon>Pteromalinae</taxon>
        <taxon>Trichomalopsis</taxon>
    </lineage>
</organism>
<protein>
    <submittedName>
        <fullName evidence="3">Uncharacterized protein</fullName>
    </submittedName>
</protein>
<evidence type="ECO:0000256" key="2">
    <source>
        <dbReference type="SAM" id="MobiDB-lite"/>
    </source>
</evidence>
<evidence type="ECO:0000313" key="3">
    <source>
        <dbReference type="EMBL" id="OXU23100.1"/>
    </source>
</evidence>
<gene>
    <name evidence="3" type="ORF">TSAR_014675</name>
</gene>
<feature type="region of interest" description="Disordered" evidence="2">
    <location>
        <begin position="16"/>
        <end position="35"/>
    </location>
</feature>
<feature type="coiled-coil region" evidence="1">
    <location>
        <begin position="415"/>
        <end position="442"/>
    </location>
</feature>
<keyword evidence="4" id="KW-1185">Reference proteome</keyword>
<evidence type="ECO:0000256" key="1">
    <source>
        <dbReference type="SAM" id="Coils"/>
    </source>
</evidence>
<evidence type="ECO:0000313" key="4">
    <source>
        <dbReference type="Proteomes" id="UP000215335"/>
    </source>
</evidence>
<keyword evidence="1" id="KW-0175">Coiled coil</keyword>
<name>A0A232EXV4_9HYME</name>
<dbReference type="OrthoDB" id="7700298at2759"/>
<sequence>MTQFPSVFQNVLNEANQSNAQQPQMSQTNYPQPMQTKPIASFNQQMIDHGRNDFLADYGFQAAGGFQQPLHNATMTAPQLAINPQMHPYGNWYPAGMGQQSQHQNAQQSLVPGYGPLPQNLLDQIRYCTATAASPIFILPNGTVGGNQPASNCPSPIYSPSCISYPVPMPILQSSVSKESDCKCSSKKSKSCINEAYEQWAKDVCRNGTNSNSGLCNRSKVDSNCESWMEHRCEESNEGAVCTKKNCPASIQLQAMVSQLLGIQGIISSAITRMLLKRIPGSNISESIEDMMDKSKRCIRHFSKEQLLKESKSSQQVNKLLSLYLTSASTLPRLIPILTTAQLKSNLLRSFVESFVNARLMEDQGCISSEAPDPLDELILQMKSDDELRQLLSNLREKECEERVNLNFSAYGSQRQVTEARLVNVQKKIDQVEREMERRHRQTGVREMWRKWPESNSDDDSRARRTRIAESELDIDTPVSPRRLMLRPHVGSPETTYRKPSDVGSSLCEEVGRNRTVKAVSGVDTLDVGETEVCDKDNVEKGRKTKCFHIKLEDADC</sequence>